<comment type="caution">
    <text evidence="2">The sequence shown here is derived from an EMBL/GenBank/DDBJ whole genome shotgun (WGS) entry which is preliminary data.</text>
</comment>
<name>A0AAW2DIM7_9ROSI</name>
<accession>A0AAW2DIM7</accession>
<sequence>MVDDAAVEVSVPEHTTIPSGDDSVWADVSPLLESACKERVGERERFTGGPSLLSDRSANNHKREVGDMEDAMKSLENKNLGFEKKNGHHYYMGWDEIYEEIMNLKQRNEFCCQIVMGVNPHPSIFSKDNIPGGCDVKVYFMLFHFIFLQFCGKSNGIEVE</sequence>
<evidence type="ECO:0000313" key="3">
    <source>
        <dbReference type="Proteomes" id="UP001459277"/>
    </source>
</evidence>
<proteinExistence type="predicted"/>
<evidence type="ECO:0000313" key="2">
    <source>
        <dbReference type="EMBL" id="KAL0009155.1"/>
    </source>
</evidence>
<gene>
    <name evidence="2" type="ORF">SO802_010657</name>
</gene>
<dbReference type="AlphaFoldDB" id="A0AAW2DIM7"/>
<dbReference type="EMBL" id="JAZDWU010000003">
    <property type="protein sequence ID" value="KAL0009155.1"/>
    <property type="molecule type" value="Genomic_DNA"/>
</dbReference>
<evidence type="ECO:0000256" key="1">
    <source>
        <dbReference type="SAM" id="MobiDB-lite"/>
    </source>
</evidence>
<reference evidence="2 3" key="1">
    <citation type="submission" date="2024-01" db="EMBL/GenBank/DDBJ databases">
        <title>A telomere-to-telomere, gap-free genome of sweet tea (Lithocarpus litseifolius).</title>
        <authorList>
            <person name="Zhou J."/>
        </authorList>
    </citation>
    <scope>NUCLEOTIDE SEQUENCE [LARGE SCALE GENOMIC DNA]</scope>
    <source>
        <strain evidence="2">Zhou-2022a</strain>
        <tissue evidence="2">Leaf</tissue>
    </source>
</reference>
<feature type="region of interest" description="Disordered" evidence="1">
    <location>
        <begin position="42"/>
        <end position="65"/>
    </location>
</feature>
<keyword evidence="3" id="KW-1185">Reference proteome</keyword>
<organism evidence="2 3">
    <name type="scientific">Lithocarpus litseifolius</name>
    <dbReference type="NCBI Taxonomy" id="425828"/>
    <lineage>
        <taxon>Eukaryota</taxon>
        <taxon>Viridiplantae</taxon>
        <taxon>Streptophyta</taxon>
        <taxon>Embryophyta</taxon>
        <taxon>Tracheophyta</taxon>
        <taxon>Spermatophyta</taxon>
        <taxon>Magnoliopsida</taxon>
        <taxon>eudicotyledons</taxon>
        <taxon>Gunneridae</taxon>
        <taxon>Pentapetalae</taxon>
        <taxon>rosids</taxon>
        <taxon>fabids</taxon>
        <taxon>Fagales</taxon>
        <taxon>Fagaceae</taxon>
        <taxon>Lithocarpus</taxon>
    </lineage>
</organism>
<protein>
    <submittedName>
        <fullName evidence="2">Uncharacterized protein</fullName>
    </submittedName>
</protein>
<dbReference type="Proteomes" id="UP001459277">
    <property type="component" value="Unassembled WGS sequence"/>
</dbReference>